<gene>
    <name evidence="3" type="primary">LOC107429369</name>
</gene>
<dbReference type="AlphaFoldDB" id="A0A6P4AF48"/>
<keyword evidence="1" id="KW-0812">Transmembrane</keyword>
<evidence type="ECO:0000313" key="2">
    <source>
        <dbReference type="Proteomes" id="UP001652623"/>
    </source>
</evidence>
<name>A0A6P4AF48_ZIZJJ</name>
<feature type="transmembrane region" description="Helical" evidence="1">
    <location>
        <begin position="121"/>
        <end position="142"/>
    </location>
</feature>
<dbReference type="Proteomes" id="UP001652623">
    <property type="component" value="Chromosome 12"/>
</dbReference>
<dbReference type="KEGG" id="zju:107429369"/>
<dbReference type="PANTHER" id="PTHR33782:SF5">
    <property type="entry name" value="MEDIATOR OF RNA POLYMERASE II TRANSCRIPTION SUBUNIT"/>
    <property type="match status" value="1"/>
</dbReference>
<reference evidence="3" key="1">
    <citation type="submission" date="2025-08" db="UniProtKB">
        <authorList>
            <consortium name="RefSeq"/>
        </authorList>
    </citation>
    <scope>IDENTIFICATION</scope>
    <source>
        <tissue evidence="3">Seedling</tissue>
    </source>
</reference>
<organism evidence="2 3">
    <name type="scientific">Ziziphus jujuba</name>
    <name type="common">Chinese jujube</name>
    <name type="synonym">Ziziphus sativa</name>
    <dbReference type="NCBI Taxonomy" id="326968"/>
    <lineage>
        <taxon>Eukaryota</taxon>
        <taxon>Viridiplantae</taxon>
        <taxon>Streptophyta</taxon>
        <taxon>Embryophyta</taxon>
        <taxon>Tracheophyta</taxon>
        <taxon>Spermatophyta</taxon>
        <taxon>Magnoliopsida</taxon>
        <taxon>eudicotyledons</taxon>
        <taxon>Gunneridae</taxon>
        <taxon>Pentapetalae</taxon>
        <taxon>rosids</taxon>
        <taxon>fabids</taxon>
        <taxon>Rosales</taxon>
        <taxon>Rhamnaceae</taxon>
        <taxon>Paliureae</taxon>
        <taxon>Ziziphus</taxon>
    </lineage>
</organism>
<dbReference type="PANTHER" id="PTHR33782">
    <property type="entry name" value="OS01G0121600 PROTEIN"/>
    <property type="match status" value="1"/>
</dbReference>
<keyword evidence="2" id="KW-1185">Reference proteome</keyword>
<sequence length="158" mass="17808">MASISSLPSSNPLSFNPISDSSGKTVDFRKRASSTRICASSRRSSSEANDQNYYSSSSRLVDENMIVLRKRIHEMKMVERNYEPPSDWNEWEKKYYTSYDSFVCQALGVLQSQMMNTRPSLALGMMVLILFSVPMSTTMILFRLMEIANGVLAGVHIG</sequence>
<evidence type="ECO:0000256" key="1">
    <source>
        <dbReference type="SAM" id="Phobius"/>
    </source>
</evidence>
<dbReference type="FunCoup" id="A0A6P4AF48">
    <property type="interactions" value="27"/>
</dbReference>
<dbReference type="RefSeq" id="XP_015895530.3">
    <property type="nucleotide sequence ID" value="XM_016040044.4"/>
</dbReference>
<proteinExistence type="predicted"/>
<evidence type="ECO:0000313" key="3">
    <source>
        <dbReference type="RefSeq" id="XP_015895530.3"/>
    </source>
</evidence>
<dbReference type="GeneID" id="107429369"/>
<keyword evidence="1" id="KW-0472">Membrane</keyword>
<accession>A0A6P4AF48</accession>
<dbReference type="InParanoid" id="A0A6P4AF48"/>
<keyword evidence="1" id="KW-1133">Transmembrane helix</keyword>
<protein>
    <submittedName>
        <fullName evidence="3">Uncharacterized protein LOC107429369</fullName>
    </submittedName>
</protein>